<dbReference type="GO" id="GO:0003677">
    <property type="term" value="F:DNA binding"/>
    <property type="evidence" value="ECO:0007669"/>
    <property type="project" value="UniProtKB-KW"/>
</dbReference>
<dbReference type="SMART" id="SM01019">
    <property type="entry name" value="B3"/>
    <property type="match status" value="1"/>
</dbReference>
<dbReference type="InterPro" id="IPR015300">
    <property type="entry name" value="DNA-bd_pseudobarrel_sf"/>
</dbReference>
<dbReference type="PANTHER" id="PTHR31140">
    <property type="entry name" value="B3 DOMAIN-CONTAINING TRANSCRIPTION FACTOR ABI3"/>
    <property type="match status" value="1"/>
</dbReference>
<evidence type="ECO:0000256" key="4">
    <source>
        <dbReference type="ARBA" id="ARBA00023163"/>
    </source>
</evidence>
<dbReference type="SUPFAM" id="SSF101936">
    <property type="entry name" value="DNA-binding pseudobarrel domain"/>
    <property type="match status" value="1"/>
</dbReference>
<dbReference type="InterPro" id="IPR003340">
    <property type="entry name" value="B3_DNA-bd"/>
</dbReference>
<name>A0A921U9X8_SORBI</name>
<dbReference type="AlphaFoldDB" id="A0A921U9X8"/>
<organism evidence="7 8">
    <name type="scientific">Sorghum bicolor</name>
    <name type="common">Sorghum</name>
    <name type="synonym">Sorghum vulgare</name>
    <dbReference type="NCBI Taxonomy" id="4558"/>
    <lineage>
        <taxon>Eukaryota</taxon>
        <taxon>Viridiplantae</taxon>
        <taxon>Streptophyta</taxon>
        <taxon>Embryophyta</taxon>
        <taxon>Tracheophyta</taxon>
        <taxon>Spermatophyta</taxon>
        <taxon>Magnoliopsida</taxon>
        <taxon>Liliopsida</taxon>
        <taxon>Poales</taxon>
        <taxon>Poaceae</taxon>
        <taxon>PACMAD clade</taxon>
        <taxon>Panicoideae</taxon>
        <taxon>Andropogonodae</taxon>
        <taxon>Andropogoneae</taxon>
        <taxon>Sorghinae</taxon>
        <taxon>Sorghum</taxon>
    </lineage>
</organism>
<keyword evidence="3" id="KW-0238">DNA-binding</keyword>
<dbReference type="CDD" id="cd10017">
    <property type="entry name" value="B3_DNA"/>
    <property type="match status" value="1"/>
</dbReference>
<comment type="subcellular location">
    <subcellularLocation>
        <location evidence="1">Nucleus</location>
    </subcellularLocation>
</comment>
<evidence type="ECO:0000313" key="8">
    <source>
        <dbReference type="Proteomes" id="UP000807115"/>
    </source>
</evidence>
<protein>
    <recommendedName>
        <fullName evidence="6">TF-B3 domain-containing protein</fullName>
    </recommendedName>
</protein>
<evidence type="ECO:0000256" key="1">
    <source>
        <dbReference type="ARBA" id="ARBA00004123"/>
    </source>
</evidence>
<dbReference type="GO" id="GO:0003700">
    <property type="term" value="F:DNA-binding transcription factor activity"/>
    <property type="evidence" value="ECO:0007669"/>
    <property type="project" value="InterPro"/>
</dbReference>
<dbReference type="EMBL" id="CM027686">
    <property type="protein sequence ID" value="KAG0523016.1"/>
    <property type="molecule type" value="Genomic_DNA"/>
</dbReference>
<reference evidence="7" key="2">
    <citation type="submission" date="2020-10" db="EMBL/GenBank/DDBJ databases">
        <authorList>
            <person name="Cooper E.A."/>
            <person name="Brenton Z.W."/>
            <person name="Flinn B.S."/>
            <person name="Jenkins J."/>
            <person name="Shu S."/>
            <person name="Flowers D."/>
            <person name="Luo F."/>
            <person name="Wang Y."/>
            <person name="Xia P."/>
            <person name="Barry K."/>
            <person name="Daum C."/>
            <person name="Lipzen A."/>
            <person name="Yoshinaga Y."/>
            <person name="Schmutz J."/>
            <person name="Saski C."/>
            <person name="Vermerris W."/>
            <person name="Kresovich S."/>
        </authorList>
    </citation>
    <scope>NUCLEOTIDE SEQUENCE</scope>
</reference>
<evidence type="ECO:0000313" key="7">
    <source>
        <dbReference type="EMBL" id="KAG0523016.1"/>
    </source>
</evidence>
<evidence type="ECO:0000256" key="5">
    <source>
        <dbReference type="ARBA" id="ARBA00023242"/>
    </source>
</evidence>
<accession>A0A921U9X8</accession>
<evidence type="ECO:0000256" key="2">
    <source>
        <dbReference type="ARBA" id="ARBA00023015"/>
    </source>
</evidence>
<gene>
    <name evidence="7" type="ORF">BDA96_07G087300</name>
</gene>
<keyword evidence="2" id="KW-0805">Transcription regulation</keyword>
<evidence type="ECO:0000259" key="6">
    <source>
        <dbReference type="PROSITE" id="PS50863"/>
    </source>
</evidence>
<dbReference type="Proteomes" id="UP000807115">
    <property type="component" value="Chromosome 7"/>
</dbReference>
<feature type="domain" description="TF-B3" evidence="6">
    <location>
        <begin position="79"/>
        <end position="189"/>
    </location>
</feature>
<comment type="caution">
    <text evidence="7">The sequence shown here is derived from an EMBL/GenBank/DDBJ whole genome shotgun (WGS) entry which is preliminary data.</text>
</comment>
<evidence type="ECO:0000256" key="3">
    <source>
        <dbReference type="ARBA" id="ARBA00023125"/>
    </source>
</evidence>
<dbReference type="Gene3D" id="2.40.330.10">
    <property type="entry name" value="DNA-binding pseudobarrel domain"/>
    <property type="match status" value="1"/>
</dbReference>
<keyword evidence="4" id="KW-0804">Transcription</keyword>
<reference evidence="7" key="1">
    <citation type="journal article" date="2019" name="BMC Genomics">
        <title>A new reference genome for Sorghum bicolor reveals high levels of sequence similarity between sweet and grain genotypes: implications for the genetics of sugar metabolism.</title>
        <authorList>
            <person name="Cooper E.A."/>
            <person name="Brenton Z.W."/>
            <person name="Flinn B.S."/>
            <person name="Jenkins J."/>
            <person name="Shu S."/>
            <person name="Flowers D."/>
            <person name="Luo F."/>
            <person name="Wang Y."/>
            <person name="Xia P."/>
            <person name="Barry K."/>
            <person name="Daum C."/>
            <person name="Lipzen A."/>
            <person name="Yoshinaga Y."/>
            <person name="Schmutz J."/>
            <person name="Saski C."/>
            <person name="Vermerris W."/>
            <person name="Kresovich S."/>
        </authorList>
    </citation>
    <scope>NUCLEOTIDE SEQUENCE</scope>
</reference>
<dbReference type="GO" id="GO:0005634">
    <property type="term" value="C:nucleus"/>
    <property type="evidence" value="ECO:0007669"/>
    <property type="project" value="UniProtKB-SubCell"/>
</dbReference>
<dbReference type="Pfam" id="PF02362">
    <property type="entry name" value="B3"/>
    <property type="match status" value="1"/>
</dbReference>
<dbReference type="PANTHER" id="PTHR31140:SF46">
    <property type="entry name" value="AP2_ERF AND B3 DOMAIN-CONTAINING TRANSCRIPTION FACTOR"/>
    <property type="match status" value="1"/>
</dbReference>
<dbReference type="PROSITE" id="PS50863">
    <property type="entry name" value="B3"/>
    <property type="match status" value="1"/>
</dbReference>
<keyword evidence="5" id="KW-0539">Nucleus</keyword>
<proteinExistence type="predicted"/>
<dbReference type="InterPro" id="IPR044800">
    <property type="entry name" value="LEC2-like"/>
</dbReference>
<sequence length="279" mass="31704">MAFSATTISREMEVQMGKVPPCLNPFQMVNPPLPSRYVSNWSSKPALVFQSSMSNGHGALDLCEGRQRGRKVVDVEYLFSKILTASDVGKLNRLLIPRQCAEECFPKISKTKSAEDDEDFLNFEDMSTGLIWCFRFCLWNNSKTYVLTKGWHFFIKEKNLKKGDVLSFYRGVGKTRSTDHMFIHIKPHTGTMSLPHHVPCPIFSPSRLMIDDWDHENLGFSTCHGIVPASMPLSIGFGELMPPTNLMPQQTTFLESTSLEIVRVEKRLRLFGVDIHPFP</sequence>